<gene>
    <name evidence="4" type="ORF">EV385_3627</name>
</gene>
<sequence length="206" mass="22319">MSSARAAEDLTARARIRDAAIDLFAEHGFAAATVRDIAQRAGVSSGLLRHHFGSKEGLRDACDEYAMARMSELRDQLFGDGHIADQNFLPSVHPETMRLQAYLVRSMMEGATTAMFERMVEAGEAWLAGVPVRTDDPRAFAAVIAAMKLGMFLLRDQLSHVLGGDVAEPAGHGRMLRAAIDIFAQPLLTADQADQARAALEEAQTP</sequence>
<reference evidence="4 5" key="1">
    <citation type="submission" date="2019-02" db="EMBL/GenBank/DDBJ databases">
        <title>Sequencing the genomes of 1000 actinobacteria strains.</title>
        <authorList>
            <person name="Klenk H.-P."/>
        </authorList>
    </citation>
    <scope>NUCLEOTIDE SEQUENCE [LARGE SCALE GENOMIC DNA]</scope>
    <source>
        <strain evidence="4 5">DSM 45162</strain>
    </source>
</reference>
<keyword evidence="5" id="KW-1185">Reference proteome</keyword>
<evidence type="ECO:0000313" key="4">
    <source>
        <dbReference type="EMBL" id="RZU51792.1"/>
    </source>
</evidence>
<dbReference type="GO" id="GO:0000976">
    <property type="term" value="F:transcription cis-regulatory region binding"/>
    <property type="evidence" value="ECO:0007669"/>
    <property type="project" value="TreeGrafter"/>
</dbReference>
<dbReference type="GO" id="GO:0003700">
    <property type="term" value="F:DNA-binding transcription factor activity"/>
    <property type="evidence" value="ECO:0007669"/>
    <property type="project" value="TreeGrafter"/>
</dbReference>
<feature type="DNA-binding region" description="H-T-H motif" evidence="2">
    <location>
        <begin position="33"/>
        <end position="52"/>
    </location>
</feature>
<dbReference type="RefSeq" id="WP_278044992.1">
    <property type="nucleotide sequence ID" value="NZ_SHKY01000001.1"/>
</dbReference>
<keyword evidence="1 2" id="KW-0238">DNA-binding</keyword>
<evidence type="ECO:0000259" key="3">
    <source>
        <dbReference type="PROSITE" id="PS50977"/>
    </source>
</evidence>
<dbReference type="InterPro" id="IPR023772">
    <property type="entry name" value="DNA-bd_HTH_TetR-type_CS"/>
</dbReference>
<dbReference type="EMBL" id="SHKY01000001">
    <property type="protein sequence ID" value="RZU51792.1"/>
    <property type="molecule type" value="Genomic_DNA"/>
</dbReference>
<dbReference type="PROSITE" id="PS01081">
    <property type="entry name" value="HTH_TETR_1"/>
    <property type="match status" value="1"/>
</dbReference>
<dbReference type="InterPro" id="IPR041484">
    <property type="entry name" value="TetR_C_25"/>
</dbReference>
<dbReference type="Pfam" id="PF00440">
    <property type="entry name" value="TetR_N"/>
    <property type="match status" value="1"/>
</dbReference>
<evidence type="ECO:0000256" key="2">
    <source>
        <dbReference type="PROSITE-ProRule" id="PRU00335"/>
    </source>
</evidence>
<feature type="domain" description="HTH tetR-type" evidence="3">
    <location>
        <begin position="10"/>
        <end position="70"/>
    </location>
</feature>
<proteinExistence type="predicted"/>
<dbReference type="InterPro" id="IPR050109">
    <property type="entry name" value="HTH-type_TetR-like_transc_reg"/>
</dbReference>
<dbReference type="PANTHER" id="PTHR30055">
    <property type="entry name" value="HTH-TYPE TRANSCRIPTIONAL REGULATOR RUTR"/>
    <property type="match status" value="1"/>
</dbReference>
<dbReference type="PROSITE" id="PS50977">
    <property type="entry name" value="HTH_TETR_2"/>
    <property type="match status" value="1"/>
</dbReference>
<dbReference type="Gene3D" id="1.10.357.10">
    <property type="entry name" value="Tetracycline Repressor, domain 2"/>
    <property type="match status" value="1"/>
</dbReference>
<dbReference type="AlphaFoldDB" id="A0A4Q7ZLF2"/>
<dbReference type="Pfam" id="PF17933">
    <property type="entry name" value="TetR_C_25"/>
    <property type="match status" value="1"/>
</dbReference>
<dbReference type="SUPFAM" id="SSF46689">
    <property type="entry name" value="Homeodomain-like"/>
    <property type="match status" value="1"/>
</dbReference>
<accession>A0A4Q7ZLF2</accession>
<dbReference type="Proteomes" id="UP000292564">
    <property type="component" value="Unassembled WGS sequence"/>
</dbReference>
<comment type="caution">
    <text evidence="4">The sequence shown here is derived from an EMBL/GenBank/DDBJ whole genome shotgun (WGS) entry which is preliminary data.</text>
</comment>
<dbReference type="PANTHER" id="PTHR30055:SF226">
    <property type="entry name" value="HTH-TYPE TRANSCRIPTIONAL REGULATOR PKSA"/>
    <property type="match status" value="1"/>
</dbReference>
<evidence type="ECO:0000313" key="5">
    <source>
        <dbReference type="Proteomes" id="UP000292564"/>
    </source>
</evidence>
<name>A0A4Q7ZLF2_9ACTN</name>
<dbReference type="InterPro" id="IPR009057">
    <property type="entry name" value="Homeodomain-like_sf"/>
</dbReference>
<protein>
    <submittedName>
        <fullName evidence="4">TetR family transcriptional regulator</fullName>
    </submittedName>
</protein>
<dbReference type="InterPro" id="IPR001647">
    <property type="entry name" value="HTH_TetR"/>
</dbReference>
<organism evidence="4 5">
    <name type="scientific">Krasilnikovia cinnamomea</name>
    <dbReference type="NCBI Taxonomy" id="349313"/>
    <lineage>
        <taxon>Bacteria</taxon>
        <taxon>Bacillati</taxon>
        <taxon>Actinomycetota</taxon>
        <taxon>Actinomycetes</taxon>
        <taxon>Micromonosporales</taxon>
        <taxon>Micromonosporaceae</taxon>
        <taxon>Krasilnikovia</taxon>
    </lineage>
</organism>
<evidence type="ECO:0000256" key="1">
    <source>
        <dbReference type="ARBA" id="ARBA00023125"/>
    </source>
</evidence>
<dbReference type="PRINTS" id="PR00455">
    <property type="entry name" value="HTHTETR"/>
</dbReference>